<comment type="caution">
    <text evidence="3">The sequence shown here is derived from an EMBL/GenBank/DDBJ whole genome shotgun (WGS) entry which is preliminary data.</text>
</comment>
<dbReference type="AlphaFoldDB" id="A0A5C6RX01"/>
<proteinExistence type="predicted"/>
<evidence type="ECO:0000313" key="4">
    <source>
        <dbReference type="Proteomes" id="UP000321580"/>
    </source>
</evidence>
<dbReference type="CDD" id="cd09620">
    <property type="entry name" value="CBM9_like_3"/>
    <property type="match status" value="1"/>
</dbReference>
<dbReference type="EMBL" id="VOOR01000007">
    <property type="protein sequence ID" value="TXB66515.1"/>
    <property type="molecule type" value="Genomic_DNA"/>
</dbReference>
<name>A0A5C6RX01_9BACT</name>
<dbReference type="Gene3D" id="2.60.40.1190">
    <property type="match status" value="1"/>
</dbReference>
<feature type="signal peptide" evidence="1">
    <location>
        <begin position="1"/>
        <end position="22"/>
    </location>
</feature>
<keyword evidence="1" id="KW-0732">Signal</keyword>
<feature type="domain" description="Carbohydrate-binding" evidence="2">
    <location>
        <begin position="46"/>
        <end position="201"/>
    </location>
</feature>
<dbReference type="PANTHER" id="PTHR35532:SF5">
    <property type="entry name" value="CARBOHYDRATE-BINDING DOMAIN-CONTAINING PROTEIN"/>
    <property type="match status" value="1"/>
</dbReference>
<dbReference type="InterPro" id="IPR010502">
    <property type="entry name" value="Carb-bd_dom_fam9"/>
</dbReference>
<keyword evidence="4" id="KW-1185">Reference proteome</keyword>
<dbReference type="Pfam" id="PF06452">
    <property type="entry name" value="CBM9_1"/>
    <property type="match status" value="1"/>
</dbReference>
<sequence>MTNHRLLYTSCLIFGLTLAAFAQQHEHYTYSPQQYVCLRAPSPLTIDGELSEAAWEKAPPTALFQDIEGSIKPLPYFKTYAKMLWDDEYLYIAAELEEPHLWATYDQRDMVIFHENDFEVFIDPDGDGHHYYELEINALGTIWDLMLTRPYRDGGKALDAWDIRGLQSAVKCYGTLNDPSDKDEKWTVELALPWNVLEEAAAHAGPPEDGEIWRANFSRVQWQTVADSNGYKKKTDPATQKSYPEHNWVWSPQGAIAMHQPETWGYVQFSMEPAGKRARPQVPANEDAIRWRLWQIYYQQKAHHEQHGAYTARPEQVGLEGEPITLSAGPDYFLARYQLGKDHFTINENGLLLKH</sequence>
<dbReference type="OrthoDB" id="100605at2"/>
<evidence type="ECO:0000259" key="2">
    <source>
        <dbReference type="Pfam" id="PF06452"/>
    </source>
</evidence>
<accession>A0A5C6RX01</accession>
<feature type="chain" id="PRO_5022757671" evidence="1">
    <location>
        <begin position="23"/>
        <end position="355"/>
    </location>
</feature>
<dbReference type="SUPFAM" id="SSF49344">
    <property type="entry name" value="CBD9-like"/>
    <property type="match status" value="1"/>
</dbReference>
<dbReference type="Proteomes" id="UP000321580">
    <property type="component" value="Unassembled WGS sequence"/>
</dbReference>
<dbReference type="GO" id="GO:0004553">
    <property type="term" value="F:hydrolase activity, hydrolyzing O-glycosyl compounds"/>
    <property type="evidence" value="ECO:0007669"/>
    <property type="project" value="InterPro"/>
</dbReference>
<protein>
    <submittedName>
        <fullName evidence="3">Carbohydrate-binding family 9-like protein</fullName>
    </submittedName>
</protein>
<evidence type="ECO:0000313" key="3">
    <source>
        <dbReference type="EMBL" id="TXB66515.1"/>
    </source>
</evidence>
<dbReference type="PANTHER" id="PTHR35532">
    <property type="entry name" value="SIMILAR TO POLYHYDROXYALKANOATE DEPOLYMERASE"/>
    <property type="match status" value="1"/>
</dbReference>
<dbReference type="GO" id="GO:0030246">
    <property type="term" value="F:carbohydrate binding"/>
    <property type="evidence" value="ECO:0007669"/>
    <property type="project" value="InterPro"/>
</dbReference>
<dbReference type="GO" id="GO:0016052">
    <property type="term" value="P:carbohydrate catabolic process"/>
    <property type="evidence" value="ECO:0007669"/>
    <property type="project" value="InterPro"/>
</dbReference>
<organism evidence="3 4">
    <name type="scientific">Phaeodactylibacter luteus</name>
    <dbReference type="NCBI Taxonomy" id="1564516"/>
    <lineage>
        <taxon>Bacteria</taxon>
        <taxon>Pseudomonadati</taxon>
        <taxon>Bacteroidota</taxon>
        <taxon>Saprospiria</taxon>
        <taxon>Saprospirales</taxon>
        <taxon>Haliscomenobacteraceae</taxon>
        <taxon>Phaeodactylibacter</taxon>
    </lineage>
</organism>
<gene>
    <name evidence="3" type="ORF">FRY97_04825</name>
</gene>
<dbReference type="RefSeq" id="WP_147166304.1">
    <property type="nucleotide sequence ID" value="NZ_VOOR01000007.1"/>
</dbReference>
<reference evidence="3 4" key="1">
    <citation type="submission" date="2019-08" db="EMBL/GenBank/DDBJ databases">
        <title>Genome of Phaeodactylibacter luteus.</title>
        <authorList>
            <person name="Bowman J.P."/>
        </authorList>
    </citation>
    <scope>NUCLEOTIDE SEQUENCE [LARGE SCALE GENOMIC DNA]</scope>
    <source>
        <strain evidence="3 4">KCTC 42180</strain>
    </source>
</reference>
<evidence type="ECO:0000256" key="1">
    <source>
        <dbReference type="SAM" id="SignalP"/>
    </source>
</evidence>